<dbReference type="PROSITE" id="PS51257">
    <property type="entry name" value="PROKAR_LIPOPROTEIN"/>
    <property type="match status" value="1"/>
</dbReference>
<dbReference type="RefSeq" id="WP_002985429.1">
    <property type="nucleotide sequence ID" value="NZ_CP068108.1"/>
</dbReference>
<dbReference type="Proteomes" id="UP000596202">
    <property type="component" value="Chromosome"/>
</dbReference>
<evidence type="ECO:0000313" key="1">
    <source>
        <dbReference type="EMBL" id="QQT98552.1"/>
    </source>
</evidence>
<sequence length="181" mass="21264">MKINLKILALPFIIFLYSCTKNDSKVKIIEKEKIEIQTESLEPVKNERSDRIVGKYYVVFLNNFLAKGFELLTEKPENRLFLFTVEFKNTGEIIFNDLTELYDCGNGVLSMEKGAWKVNEGGVYELTLDGEYALEYKFHTISTYHLVELKNGNARMKLNEILVKDIIDYRKEMRYYNEEDN</sequence>
<proteinExistence type="predicted"/>
<dbReference type="AlphaFoldDB" id="A0A9Q6Z2L3"/>
<organism evidence="1 2">
    <name type="scientific">Myroides odoratus</name>
    <name type="common">Flavobacterium odoratum</name>
    <dbReference type="NCBI Taxonomy" id="256"/>
    <lineage>
        <taxon>Bacteria</taxon>
        <taxon>Pseudomonadati</taxon>
        <taxon>Bacteroidota</taxon>
        <taxon>Flavobacteriia</taxon>
        <taxon>Flavobacteriales</taxon>
        <taxon>Flavobacteriaceae</taxon>
        <taxon>Myroides</taxon>
    </lineage>
</organism>
<name>A0A9Q6Z2L3_MYROD</name>
<accession>A0A9Q6Z2L3</accession>
<reference evidence="1 2" key="1">
    <citation type="submission" date="2021-01" db="EMBL/GenBank/DDBJ databases">
        <title>FDA dAtabase for Regulatory Grade micrObial Sequences (FDA-ARGOS): Supporting development and validation of Infectious Disease Dx tests.</title>
        <authorList>
            <person name="Sproer C."/>
            <person name="Gronow S."/>
            <person name="Severitt S."/>
            <person name="Schroder I."/>
            <person name="Tallon L."/>
            <person name="Sadzewicz L."/>
            <person name="Zhao X."/>
            <person name="Boylan J."/>
            <person name="Ott S."/>
            <person name="Bowen H."/>
            <person name="Vavikolanu K."/>
            <person name="Mehta A."/>
            <person name="Aluvathingal J."/>
            <person name="Nadendla S."/>
            <person name="Lowell S."/>
            <person name="Myers T."/>
            <person name="Yan Y."/>
            <person name="Sichtig H."/>
        </authorList>
    </citation>
    <scope>NUCLEOTIDE SEQUENCE [LARGE SCALE GENOMIC DNA]</scope>
    <source>
        <strain evidence="1 2">FDAARGOS_1131</strain>
    </source>
</reference>
<dbReference type="OrthoDB" id="1453569at2"/>
<dbReference type="GeneID" id="93527980"/>
<gene>
    <name evidence="1" type="ORF">I6I88_09955</name>
</gene>
<evidence type="ECO:0008006" key="3">
    <source>
        <dbReference type="Google" id="ProtNLM"/>
    </source>
</evidence>
<dbReference type="EMBL" id="CP068108">
    <property type="protein sequence ID" value="QQT98552.1"/>
    <property type="molecule type" value="Genomic_DNA"/>
</dbReference>
<protein>
    <recommendedName>
        <fullName evidence="3">Lipocalin-like domain-containing protein</fullName>
    </recommendedName>
</protein>
<evidence type="ECO:0000313" key="2">
    <source>
        <dbReference type="Proteomes" id="UP000596202"/>
    </source>
</evidence>